<evidence type="ECO:0000313" key="1">
    <source>
        <dbReference type="EMBL" id="KAF7836438.1"/>
    </source>
</evidence>
<protein>
    <submittedName>
        <fullName evidence="1">Uncharacterized protein</fullName>
    </submittedName>
</protein>
<gene>
    <name evidence="1" type="ORF">G2W53_011297</name>
</gene>
<dbReference type="AlphaFoldDB" id="A0A834X121"/>
<sequence length="28" mass="3397">MGKLLNHSWDCNITYTPREKYQVADWKV</sequence>
<dbReference type="Proteomes" id="UP000634136">
    <property type="component" value="Unassembled WGS sequence"/>
</dbReference>
<keyword evidence="2" id="KW-1185">Reference proteome</keyword>
<name>A0A834X121_9FABA</name>
<dbReference type="EMBL" id="JAAIUW010000004">
    <property type="protein sequence ID" value="KAF7836438.1"/>
    <property type="molecule type" value="Genomic_DNA"/>
</dbReference>
<accession>A0A834X121</accession>
<evidence type="ECO:0000313" key="2">
    <source>
        <dbReference type="Proteomes" id="UP000634136"/>
    </source>
</evidence>
<organism evidence="1 2">
    <name type="scientific">Senna tora</name>
    <dbReference type="NCBI Taxonomy" id="362788"/>
    <lineage>
        <taxon>Eukaryota</taxon>
        <taxon>Viridiplantae</taxon>
        <taxon>Streptophyta</taxon>
        <taxon>Embryophyta</taxon>
        <taxon>Tracheophyta</taxon>
        <taxon>Spermatophyta</taxon>
        <taxon>Magnoliopsida</taxon>
        <taxon>eudicotyledons</taxon>
        <taxon>Gunneridae</taxon>
        <taxon>Pentapetalae</taxon>
        <taxon>rosids</taxon>
        <taxon>fabids</taxon>
        <taxon>Fabales</taxon>
        <taxon>Fabaceae</taxon>
        <taxon>Caesalpinioideae</taxon>
        <taxon>Cassia clade</taxon>
        <taxon>Senna</taxon>
    </lineage>
</organism>
<reference evidence="1" key="1">
    <citation type="submission" date="2020-09" db="EMBL/GenBank/DDBJ databases">
        <title>Genome-Enabled Discovery of Anthraquinone Biosynthesis in Senna tora.</title>
        <authorList>
            <person name="Kang S.-H."/>
            <person name="Pandey R.P."/>
            <person name="Lee C.-M."/>
            <person name="Sim J.-S."/>
            <person name="Jeong J.-T."/>
            <person name="Choi B.-S."/>
            <person name="Jung M."/>
            <person name="Ginzburg D."/>
            <person name="Zhao K."/>
            <person name="Won S.Y."/>
            <person name="Oh T.-J."/>
            <person name="Yu Y."/>
            <person name="Kim N.-H."/>
            <person name="Lee O.R."/>
            <person name="Lee T.-H."/>
            <person name="Bashyal P."/>
            <person name="Kim T.-S."/>
            <person name="Lee W.-H."/>
            <person name="Kawkins C."/>
            <person name="Kim C.-K."/>
            <person name="Kim J.S."/>
            <person name="Ahn B.O."/>
            <person name="Rhee S.Y."/>
            <person name="Sohng J.K."/>
        </authorList>
    </citation>
    <scope>NUCLEOTIDE SEQUENCE</scope>
    <source>
        <tissue evidence="1">Leaf</tissue>
    </source>
</reference>
<proteinExistence type="predicted"/>
<comment type="caution">
    <text evidence="1">The sequence shown here is derived from an EMBL/GenBank/DDBJ whole genome shotgun (WGS) entry which is preliminary data.</text>
</comment>